<dbReference type="EMBL" id="JANJYI010000008">
    <property type="protein sequence ID" value="KAK2639902.1"/>
    <property type="molecule type" value="Genomic_DNA"/>
</dbReference>
<dbReference type="InterPro" id="IPR039172">
    <property type="entry name" value="PTD"/>
</dbReference>
<reference evidence="1" key="1">
    <citation type="journal article" date="2023" name="Plant J.">
        <title>Genome sequences and population genomics provide insights into the demographic history, inbreeding, and mutation load of two 'living fossil' tree species of Dipteronia.</title>
        <authorList>
            <person name="Feng Y."/>
            <person name="Comes H.P."/>
            <person name="Chen J."/>
            <person name="Zhu S."/>
            <person name="Lu R."/>
            <person name="Zhang X."/>
            <person name="Li P."/>
            <person name="Qiu J."/>
            <person name="Olsen K.M."/>
            <person name="Qiu Y."/>
        </authorList>
    </citation>
    <scope>NUCLEOTIDE SEQUENCE</scope>
    <source>
        <strain evidence="1">KIB01</strain>
    </source>
</reference>
<protein>
    <submittedName>
        <fullName evidence="1">Uncharacterized protein</fullName>
    </submittedName>
</protein>
<accession>A0AAD9WRP1</accession>
<dbReference type="AlphaFoldDB" id="A0AAD9WRP1"/>
<gene>
    <name evidence="1" type="ORF">Ddye_027697</name>
</gene>
<sequence>MSTFWFPSQIKIYEQHPSFIDFISSFLTANSFRLNFILIAPDLIFNCGGLSISFVFVTNWDFNDNVTIFNRIKKLKEQFAHLYVVVTLPTRELNETFAPSYFKDGIQQDS</sequence>
<organism evidence="1 2">
    <name type="scientific">Dipteronia dyeriana</name>
    <dbReference type="NCBI Taxonomy" id="168575"/>
    <lineage>
        <taxon>Eukaryota</taxon>
        <taxon>Viridiplantae</taxon>
        <taxon>Streptophyta</taxon>
        <taxon>Embryophyta</taxon>
        <taxon>Tracheophyta</taxon>
        <taxon>Spermatophyta</taxon>
        <taxon>Magnoliopsida</taxon>
        <taxon>eudicotyledons</taxon>
        <taxon>Gunneridae</taxon>
        <taxon>Pentapetalae</taxon>
        <taxon>rosids</taxon>
        <taxon>malvids</taxon>
        <taxon>Sapindales</taxon>
        <taxon>Sapindaceae</taxon>
        <taxon>Hippocastanoideae</taxon>
        <taxon>Acereae</taxon>
        <taxon>Dipteronia</taxon>
    </lineage>
</organism>
<comment type="caution">
    <text evidence="1">The sequence shown here is derived from an EMBL/GenBank/DDBJ whole genome shotgun (WGS) entry which is preliminary data.</text>
</comment>
<name>A0AAD9WRP1_9ROSI</name>
<proteinExistence type="predicted"/>
<dbReference type="PANTHER" id="PTHR37394:SF1">
    <property type="entry name" value="PROTEIN PARTING DANCERS"/>
    <property type="match status" value="1"/>
</dbReference>
<keyword evidence="2" id="KW-1185">Reference proteome</keyword>
<dbReference type="Proteomes" id="UP001280121">
    <property type="component" value="Unassembled WGS sequence"/>
</dbReference>
<evidence type="ECO:0000313" key="1">
    <source>
        <dbReference type="EMBL" id="KAK2639902.1"/>
    </source>
</evidence>
<evidence type="ECO:0000313" key="2">
    <source>
        <dbReference type="Proteomes" id="UP001280121"/>
    </source>
</evidence>
<dbReference type="GO" id="GO:0000712">
    <property type="term" value="P:resolution of meiotic recombination intermediates"/>
    <property type="evidence" value="ECO:0007669"/>
    <property type="project" value="InterPro"/>
</dbReference>
<dbReference type="PANTHER" id="PTHR37394">
    <property type="entry name" value="PROTEIN PARTING DANCERS"/>
    <property type="match status" value="1"/>
</dbReference>